<keyword evidence="7 10" id="KW-0443">Lipid metabolism</keyword>
<evidence type="ECO:0000313" key="13">
    <source>
        <dbReference type="Proteomes" id="UP001596037"/>
    </source>
</evidence>
<comment type="catalytic activity">
    <reaction evidence="10">
        <text>UDP-2-N,3-O-bis[(3R)-3-hydroxytetradecanoyl]-alpha-D-glucosamine + H2O = 2-N,3-O-bis[(3R)-3-hydroxytetradecanoyl]-alpha-D-glucosaminyl 1-phosphate + UMP + 2 H(+)</text>
        <dbReference type="Rhea" id="RHEA:25213"/>
        <dbReference type="ChEBI" id="CHEBI:15377"/>
        <dbReference type="ChEBI" id="CHEBI:15378"/>
        <dbReference type="ChEBI" id="CHEBI:57865"/>
        <dbReference type="ChEBI" id="CHEBI:57957"/>
        <dbReference type="ChEBI" id="CHEBI:78847"/>
        <dbReference type="EC" id="3.6.1.54"/>
    </reaction>
</comment>
<dbReference type="CDD" id="cd07398">
    <property type="entry name" value="MPP_YbbF-LpxH"/>
    <property type="match status" value="1"/>
</dbReference>
<evidence type="ECO:0000256" key="2">
    <source>
        <dbReference type="ARBA" id="ARBA00022516"/>
    </source>
</evidence>
<name>A0ABW0NF19_9BURK</name>
<sequence length="256" mass="28067">MSTPAVPPFRELVAPRQWRTADFISDLHLQADDPATFEAWRAYMGSTAADAVFILGDLFEVWVGDDAADAPGFEADCAAVLRTTAARLPLFLMHGNRDFLIGSALMRDSGATMLDDPTVLSFLERRWLLTHGDALCLDDSAYLAFRAQVRAPAWQRDFLARPLAERRALARGLRQQSEERKRGDATYGDVDSEAATAWLRAADASVMVHGHTHQPADHALAGGLRRIVLSDWDATAATPRMQVLRVSDAGALRVAP</sequence>
<feature type="binding site" evidence="10">
    <location>
        <position position="211"/>
    </location>
    <ligand>
        <name>substrate</name>
    </ligand>
</feature>
<accession>A0ABW0NF19</accession>
<comment type="pathway">
    <text evidence="10">Glycolipid biosynthesis; lipid IV(A) biosynthesis; lipid IV(A) from (3R)-3-hydroxytetradecanoyl-[acyl-carrier-protein] and UDP-N-acetyl-alpha-D-glucosamine: step 4/6.</text>
</comment>
<dbReference type="InterPro" id="IPR029052">
    <property type="entry name" value="Metallo-depent_PP-like"/>
</dbReference>
<dbReference type="NCBIfam" id="TIGR01854">
    <property type="entry name" value="lipid_A_lpxH"/>
    <property type="match status" value="1"/>
</dbReference>
<reference evidence="13" key="1">
    <citation type="journal article" date="2019" name="Int. J. Syst. Evol. Microbiol.">
        <title>The Global Catalogue of Microorganisms (GCM) 10K type strain sequencing project: providing services to taxonomists for standard genome sequencing and annotation.</title>
        <authorList>
            <consortium name="The Broad Institute Genomics Platform"/>
            <consortium name="The Broad Institute Genome Sequencing Center for Infectious Disease"/>
            <person name="Wu L."/>
            <person name="Ma J."/>
        </authorList>
    </citation>
    <scope>NUCLEOTIDE SEQUENCE [LARGE SCALE GENOMIC DNA]</scope>
    <source>
        <strain evidence="13">CCUG 57401</strain>
    </source>
</reference>
<dbReference type="InterPro" id="IPR004843">
    <property type="entry name" value="Calcineurin-like_PHP"/>
</dbReference>
<proteinExistence type="inferred from homology"/>
<keyword evidence="4 10" id="KW-0441">Lipid A biosynthesis</keyword>
<dbReference type="Pfam" id="PF00149">
    <property type="entry name" value="Metallophos"/>
    <property type="match status" value="1"/>
</dbReference>
<keyword evidence="6 10" id="KW-0378">Hydrolase</keyword>
<keyword evidence="9 10" id="KW-0464">Manganese</keyword>
<evidence type="ECO:0000256" key="5">
    <source>
        <dbReference type="ARBA" id="ARBA00022723"/>
    </source>
</evidence>
<dbReference type="EMBL" id="JBHSMF010000009">
    <property type="protein sequence ID" value="MFC5499246.1"/>
    <property type="molecule type" value="Genomic_DNA"/>
</dbReference>
<comment type="cofactor">
    <cofactor evidence="10">
        <name>Mn(2+)</name>
        <dbReference type="ChEBI" id="CHEBI:29035"/>
    </cofactor>
    <text evidence="10">Binds 2 Mn(2+) ions per subunit in a binuclear metal center.</text>
</comment>
<keyword evidence="1 10" id="KW-1003">Cell membrane</keyword>
<dbReference type="SUPFAM" id="SSF56300">
    <property type="entry name" value="Metallo-dependent phosphatases"/>
    <property type="match status" value="1"/>
</dbReference>
<evidence type="ECO:0000313" key="12">
    <source>
        <dbReference type="EMBL" id="MFC5499246.1"/>
    </source>
</evidence>
<feature type="binding site" evidence="10">
    <location>
        <position position="57"/>
    </location>
    <ligand>
        <name>Mn(2+)</name>
        <dbReference type="ChEBI" id="CHEBI:29035"/>
        <label>1</label>
    </ligand>
</feature>
<evidence type="ECO:0000256" key="7">
    <source>
        <dbReference type="ARBA" id="ARBA00023098"/>
    </source>
</evidence>
<comment type="caution">
    <text evidence="10">Lacks conserved residue(s) required for the propagation of feature annotation.</text>
</comment>
<gene>
    <name evidence="10" type="primary">lpxH</name>
    <name evidence="12" type="ORF">ACFPOE_16995</name>
</gene>
<dbReference type="HAMAP" id="MF_00575">
    <property type="entry name" value="LpxH"/>
    <property type="match status" value="1"/>
</dbReference>
<feature type="binding site" evidence="10">
    <location>
        <position position="213"/>
    </location>
    <ligand>
        <name>Mn(2+)</name>
        <dbReference type="ChEBI" id="CHEBI:29035"/>
        <label>1</label>
    </ligand>
</feature>
<feature type="binding site" evidence="10">
    <location>
        <position position="28"/>
    </location>
    <ligand>
        <name>Mn(2+)</name>
        <dbReference type="ChEBI" id="CHEBI:29035"/>
        <label>1</label>
    </ligand>
</feature>
<comment type="similarity">
    <text evidence="10">Belongs to the LpxH family.</text>
</comment>
<evidence type="ECO:0000256" key="9">
    <source>
        <dbReference type="ARBA" id="ARBA00023211"/>
    </source>
</evidence>
<protein>
    <recommendedName>
        <fullName evidence="10">UDP-2,3-diacylglucosamine hydrolase</fullName>
        <ecNumber evidence="10">3.6.1.54</ecNumber>
    </recommendedName>
    <alternativeName>
        <fullName evidence="10">UDP-2,3-diacylglucosamine diphosphatase</fullName>
    </alternativeName>
</protein>
<evidence type="ECO:0000259" key="11">
    <source>
        <dbReference type="Pfam" id="PF00149"/>
    </source>
</evidence>
<keyword evidence="5 10" id="KW-0479">Metal-binding</keyword>
<feature type="binding site" evidence="10">
    <location>
        <position position="177"/>
    </location>
    <ligand>
        <name>substrate</name>
    </ligand>
</feature>
<feature type="binding site" evidence="10">
    <location>
        <position position="96"/>
    </location>
    <ligand>
        <name>Mn(2+)</name>
        <dbReference type="ChEBI" id="CHEBI:29035"/>
        <label>2</label>
    </ligand>
</feature>
<evidence type="ECO:0000256" key="10">
    <source>
        <dbReference type="HAMAP-Rule" id="MF_00575"/>
    </source>
</evidence>
<organism evidence="12 13">
    <name type="scientific">Caenimonas terrae</name>
    <dbReference type="NCBI Taxonomy" id="696074"/>
    <lineage>
        <taxon>Bacteria</taxon>
        <taxon>Pseudomonadati</taxon>
        <taxon>Pseudomonadota</taxon>
        <taxon>Betaproteobacteria</taxon>
        <taxon>Burkholderiales</taxon>
        <taxon>Comamonadaceae</taxon>
        <taxon>Caenimonas</taxon>
    </lineage>
</organism>
<dbReference type="RefSeq" id="WP_376851442.1">
    <property type="nucleotide sequence ID" value="NZ_JBHSMF010000009.1"/>
</dbReference>
<feature type="binding site" evidence="10">
    <location>
        <position position="26"/>
    </location>
    <ligand>
        <name>Mn(2+)</name>
        <dbReference type="ChEBI" id="CHEBI:29035"/>
        <label>1</label>
    </ligand>
</feature>
<dbReference type="NCBIfam" id="NF003743">
    <property type="entry name" value="PRK05340.1"/>
    <property type="match status" value="1"/>
</dbReference>
<evidence type="ECO:0000256" key="1">
    <source>
        <dbReference type="ARBA" id="ARBA00022475"/>
    </source>
</evidence>
<keyword evidence="2 10" id="KW-0444">Lipid biosynthesis</keyword>
<evidence type="ECO:0000256" key="4">
    <source>
        <dbReference type="ARBA" id="ARBA00022556"/>
    </source>
</evidence>
<dbReference type="GO" id="GO:0016787">
    <property type="term" value="F:hydrolase activity"/>
    <property type="evidence" value="ECO:0007669"/>
    <property type="project" value="UniProtKB-KW"/>
</dbReference>
<comment type="subcellular location">
    <subcellularLocation>
        <location evidence="10">Cell inner membrane</location>
        <topology evidence="10">Peripheral membrane protein</topology>
        <orientation evidence="10">Cytoplasmic side</orientation>
    </subcellularLocation>
</comment>
<comment type="caution">
    <text evidence="12">The sequence shown here is derived from an EMBL/GenBank/DDBJ whole genome shotgun (WGS) entry which is preliminary data.</text>
</comment>
<keyword evidence="3 10" id="KW-0997">Cell inner membrane</keyword>
<feature type="binding site" evidence="10">
    <location>
        <position position="57"/>
    </location>
    <ligand>
        <name>Mn(2+)</name>
        <dbReference type="ChEBI" id="CHEBI:29035"/>
        <label>2</label>
    </ligand>
</feature>
<comment type="function">
    <text evidence="10">Hydrolyzes the pyrophosphate bond of UDP-2,3-diacylglucosamine to yield 2,3-diacylglucosamine 1-phosphate (lipid X) and UMP by catalyzing the attack of water at the alpha-P atom. Involved in the biosynthesis of lipid A, a phosphorylated glycolipid that anchors the lipopolysaccharide to the outer membrane of the cell.</text>
</comment>
<evidence type="ECO:0000256" key="3">
    <source>
        <dbReference type="ARBA" id="ARBA00022519"/>
    </source>
</evidence>
<feature type="domain" description="Calcineurin-like phosphoesterase" evidence="11">
    <location>
        <begin position="23"/>
        <end position="215"/>
    </location>
</feature>
<dbReference type="PANTHER" id="PTHR34990:SF1">
    <property type="entry name" value="UDP-2,3-DIACYLGLUCOSAMINE HYDROLASE"/>
    <property type="match status" value="1"/>
</dbReference>
<dbReference type="InterPro" id="IPR043461">
    <property type="entry name" value="LpxH-like"/>
</dbReference>
<dbReference type="InterPro" id="IPR010138">
    <property type="entry name" value="UDP-diacylglucosamine_Hdrlase"/>
</dbReference>
<dbReference type="EC" id="3.6.1.54" evidence="10"/>
<keyword evidence="13" id="KW-1185">Reference proteome</keyword>
<dbReference type="Proteomes" id="UP001596037">
    <property type="component" value="Unassembled WGS sequence"/>
</dbReference>
<feature type="binding site" evidence="10">
    <location>
        <position position="211"/>
    </location>
    <ligand>
        <name>Mn(2+)</name>
        <dbReference type="ChEBI" id="CHEBI:29035"/>
        <label>2</label>
    </ligand>
</feature>
<keyword evidence="8 10" id="KW-0472">Membrane</keyword>
<feature type="binding site" evidence="10">
    <location>
        <position position="139"/>
    </location>
    <ligand>
        <name>substrate</name>
    </ligand>
</feature>
<evidence type="ECO:0000256" key="8">
    <source>
        <dbReference type="ARBA" id="ARBA00023136"/>
    </source>
</evidence>
<dbReference type="PANTHER" id="PTHR34990">
    <property type="entry name" value="UDP-2,3-DIACYLGLUCOSAMINE HYDROLASE-RELATED"/>
    <property type="match status" value="1"/>
</dbReference>
<dbReference type="Gene3D" id="3.60.21.10">
    <property type="match status" value="1"/>
</dbReference>
<feature type="binding site" evidence="10">
    <location>
        <position position="131"/>
    </location>
    <ligand>
        <name>Mn(2+)</name>
        <dbReference type="ChEBI" id="CHEBI:29035"/>
        <label>2</label>
    </ligand>
</feature>
<feature type="binding site" evidence="10">
    <location>
        <begin position="96"/>
        <end position="97"/>
    </location>
    <ligand>
        <name>substrate</name>
    </ligand>
</feature>
<evidence type="ECO:0000256" key="6">
    <source>
        <dbReference type="ARBA" id="ARBA00022801"/>
    </source>
</evidence>